<proteinExistence type="predicted"/>
<protein>
    <submittedName>
        <fullName evidence="3">Alpha-1,2-fucosyltransferase</fullName>
    </submittedName>
</protein>
<dbReference type="PANTHER" id="PTHR11927">
    <property type="entry name" value="GALACTOSIDE 2-L-FUCOSYLTRANSFERASE"/>
    <property type="match status" value="1"/>
</dbReference>
<dbReference type="GO" id="GO:0005975">
    <property type="term" value="P:carbohydrate metabolic process"/>
    <property type="evidence" value="ECO:0007669"/>
    <property type="project" value="InterPro"/>
</dbReference>
<dbReference type="Gene3D" id="3.40.50.11350">
    <property type="match status" value="1"/>
</dbReference>
<dbReference type="Proteomes" id="UP000559626">
    <property type="component" value="Unassembled WGS sequence"/>
</dbReference>
<evidence type="ECO:0000256" key="2">
    <source>
        <dbReference type="ARBA" id="ARBA00022679"/>
    </source>
</evidence>
<evidence type="ECO:0000313" key="4">
    <source>
        <dbReference type="Proteomes" id="UP000559626"/>
    </source>
</evidence>
<dbReference type="InterPro" id="IPR002516">
    <property type="entry name" value="Glyco_trans_11"/>
</dbReference>
<dbReference type="AlphaFoldDB" id="A0A7Y0AIS4"/>
<keyword evidence="4" id="KW-1185">Reference proteome</keyword>
<dbReference type="RefSeq" id="WP_169533756.1">
    <property type="nucleotide sequence ID" value="NZ_JABBGH010000005.1"/>
</dbReference>
<dbReference type="Pfam" id="PF01531">
    <property type="entry name" value="Glyco_transf_11"/>
    <property type="match status" value="1"/>
</dbReference>
<keyword evidence="1 3" id="KW-0328">Glycosyltransferase</keyword>
<evidence type="ECO:0000256" key="1">
    <source>
        <dbReference type="ARBA" id="ARBA00022676"/>
    </source>
</evidence>
<gene>
    <name evidence="3" type="ORF">HHL22_22860</name>
</gene>
<organism evidence="3 4">
    <name type="scientific">Hymenobacter polaris</name>
    <dbReference type="NCBI Taxonomy" id="2682546"/>
    <lineage>
        <taxon>Bacteria</taxon>
        <taxon>Pseudomonadati</taxon>
        <taxon>Bacteroidota</taxon>
        <taxon>Cytophagia</taxon>
        <taxon>Cytophagales</taxon>
        <taxon>Hymenobacteraceae</taxon>
        <taxon>Hymenobacter</taxon>
    </lineage>
</organism>
<dbReference type="GO" id="GO:0008107">
    <property type="term" value="F:galactoside 2-alpha-L-fucosyltransferase activity"/>
    <property type="evidence" value="ECO:0007669"/>
    <property type="project" value="InterPro"/>
</dbReference>
<evidence type="ECO:0000313" key="3">
    <source>
        <dbReference type="EMBL" id="NML68049.1"/>
    </source>
</evidence>
<keyword evidence="2 3" id="KW-0808">Transferase</keyword>
<reference evidence="3 4" key="1">
    <citation type="submission" date="2020-04" db="EMBL/GenBank/DDBJ databases">
        <title>Hymenobacter polaris sp. nov., isolated from Arctic soil.</title>
        <authorList>
            <person name="Dahal R.H."/>
        </authorList>
    </citation>
    <scope>NUCLEOTIDE SEQUENCE [LARGE SCALE GENOMIC DNA]</scope>
    <source>
        <strain evidence="3 4">RP-2-7</strain>
    </source>
</reference>
<sequence>MFQYAAGRACALRNNTELRVELSAYDRPPRGQEAARKFELPLFLGEVPTATSADLARINAFNHNRTYKAYNRGRKLLGLTPAYTYCQERVPMHFDPTILSSTGQLLYVDGDWQNEKYFTAIADELRRLFRPLGIETDAHNFQLSQELMQVNSVSLHVRRGDYINNEVHKPAPLAYYQAAIEKVKTEVASPLFYVFSDDIHWARQHLNFGEAACTFLDHNTGADSYKDLFLMSCCRHHIVANSSFSWWGAWLTSNPCKLVIAPSQWLAILQVQAADVVPDSWTIL</sequence>
<comment type="caution">
    <text evidence="3">The sequence shown here is derived from an EMBL/GenBank/DDBJ whole genome shotgun (WGS) entry which is preliminary data.</text>
</comment>
<dbReference type="CDD" id="cd11301">
    <property type="entry name" value="Fut1_Fut2_like"/>
    <property type="match status" value="1"/>
</dbReference>
<dbReference type="PANTHER" id="PTHR11927:SF9">
    <property type="entry name" value="L-FUCOSYLTRANSFERASE"/>
    <property type="match status" value="1"/>
</dbReference>
<name>A0A7Y0AIS4_9BACT</name>
<accession>A0A7Y0AIS4</accession>
<dbReference type="GO" id="GO:0016020">
    <property type="term" value="C:membrane"/>
    <property type="evidence" value="ECO:0007669"/>
    <property type="project" value="InterPro"/>
</dbReference>
<dbReference type="EMBL" id="JABBGH010000005">
    <property type="protein sequence ID" value="NML68049.1"/>
    <property type="molecule type" value="Genomic_DNA"/>
</dbReference>